<feature type="signal peptide" evidence="2">
    <location>
        <begin position="1"/>
        <end position="21"/>
    </location>
</feature>
<gene>
    <name evidence="4" type="primary">LOC111100541</name>
</gene>
<organism evidence="3 4">
    <name type="scientific">Crassostrea virginica</name>
    <name type="common">Eastern oyster</name>
    <dbReference type="NCBI Taxonomy" id="6565"/>
    <lineage>
        <taxon>Eukaryota</taxon>
        <taxon>Metazoa</taxon>
        <taxon>Spiralia</taxon>
        <taxon>Lophotrochozoa</taxon>
        <taxon>Mollusca</taxon>
        <taxon>Bivalvia</taxon>
        <taxon>Autobranchia</taxon>
        <taxon>Pteriomorphia</taxon>
        <taxon>Ostreida</taxon>
        <taxon>Ostreoidea</taxon>
        <taxon>Ostreidae</taxon>
        <taxon>Crassostrea</taxon>
    </lineage>
</organism>
<evidence type="ECO:0000256" key="2">
    <source>
        <dbReference type="SAM" id="SignalP"/>
    </source>
</evidence>
<dbReference type="RefSeq" id="XP_022288223.1">
    <property type="nucleotide sequence ID" value="XM_022432515.1"/>
</dbReference>
<keyword evidence="3" id="KW-1185">Reference proteome</keyword>
<dbReference type="AlphaFoldDB" id="A0A8B8ACL3"/>
<protein>
    <submittedName>
        <fullName evidence="4">Uncharacterized protein LOC111100541</fullName>
    </submittedName>
</protein>
<evidence type="ECO:0000313" key="4">
    <source>
        <dbReference type="RefSeq" id="XP_022288223.1"/>
    </source>
</evidence>
<dbReference type="GeneID" id="111100541"/>
<proteinExistence type="predicted"/>
<keyword evidence="1" id="KW-1133">Transmembrane helix</keyword>
<evidence type="ECO:0000313" key="3">
    <source>
        <dbReference type="Proteomes" id="UP000694844"/>
    </source>
</evidence>
<accession>A0A8B8ACL3</accession>
<keyword evidence="2" id="KW-0732">Signal</keyword>
<evidence type="ECO:0000256" key="1">
    <source>
        <dbReference type="SAM" id="Phobius"/>
    </source>
</evidence>
<feature type="chain" id="PRO_5034098594" evidence="2">
    <location>
        <begin position="22"/>
        <end position="171"/>
    </location>
</feature>
<dbReference type="Proteomes" id="UP000694844">
    <property type="component" value="Chromosome 6"/>
</dbReference>
<keyword evidence="1" id="KW-0812">Transmembrane</keyword>
<dbReference type="OrthoDB" id="6148059at2759"/>
<sequence length="171" mass="18843">MMELFAVLVILLVYTVVTVTGQSGGYDCPRFIYKQDIYGFIYKLRTYIYCEHGCCGPHGDYCCTPTTGKPYPKDNSGLYLGVAAGTVVTIVCIISITCCCISKYNKKKVTVGAYSSPQDLRRPHILTVQSMEERGISPPPAYEQTPGPSAPREYAVRFTRNSGKLLTGCPQ</sequence>
<dbReference type="KEGG" id="cvn:111100541"/>
<reference evidence="4" key="1">
    <citation type="submission" date="2025-08" db="UniProtKB">
        <authorList>
            <consortium name="RefSeq"/>
        </authorList>
    </citation>
    <scope>IDENTIFICATION</scope>
    <source>
        <tissue evidence="4">Whole sample</tissue>
    </source>
</reference>
<keyword evidence="1" id="KW-0472">Membrane</keyword>
<name>A0A8B8ACL3_CRAVI</name>
<feature type="transmembrane region" description="Helical" evidence="1">
    <location>
        <begin position="78"/>
        <end position="101"/>
    </location>
</feature>